<dbReference type="Proteomes" id="UP000269396">
    <property type="component" value="Unassembled WGS sequence"/>
</dbReference>
<dbReference type="EMBL" id="UZAL01031376">
    <property type="protein sequence ID" value="VDP57854.1"/>
    <property type="molecule type" value="Genomic_DNA"/>
</dbReference>
<organism evidence="1 2">
    <name type="scientific">Schistosoma mattheei</name>
    <dbReference type="NCBI Taxonomy" id="31246"/>
    <lineage>
        <taxon>Eukaryota</taxon>
        <taxon>Metazoa</taxon>
        <taxon>Spiralia</taxon>
        <taxon>Lophotrochozoa</taxon>
        <taxon>Platyhelminthes</taxon>
        <taxon>Trematoda</taxon>
        <taxon>Digenea</taxon>
        <taxon>Strigeidida</taxon>
        <taxon>Schistosomatoidea</taxon>
        <taxon>Schistosomatidae</taxon>
        <taxon>Schistosoma</taxon>
    </lineage>
</organism>
<gene>
    <name evidence="1" type="ORF">SMTD_LOCUS11348</name>
</gene>
<dbReference type="InterPro" id="IPR032446">
    <property type="entry name" value="SCAPER_N"/>
</dbReference>
<sequence length="796" mass="90742">MTEFLNLSFTSFTARRYVAKCDFTLPSSTLEQDITNSERNKIKIANGDSTIKNSLYSEVDSCNNSHESSSLNTNNFCKERTASNTRSGSLISTNSRTVCSQLHRHFDSVSTVPYRRINRGKPLTESEYKARYWGQMLDTLRRTIDEIYSACETDENEVECKEVIMILEHSKQDFFSLIEKMNLLRDYEQADAHNRPNSLAWDERTILPGKPIMCQVLASTGVVTSAQQSYLSTPLSMKSDSSVIEVADSDSDIGCAKSGNRNHSLNKLKLNIAINDNKHHHHDESCTRPSNNSVMVPNLCNLDNEPSDANDEDDDEVEIYDDDESVEHHRHRHHKRQQMSNFTYLVDDDADYVDREEEEGEDNTLSHDLAKLDKAIENVTTAELVLTHQLDKAQLAEASLRRRLIKEEKAAFIRSTSGYNKFWYNSRLKNPMHTNCQNTEEIDVCGTATTTTTTTTTDEVEIDTDVDLLDMDSIILDDIDSCEKLIPDTRKIAKNSNKQRMKVVHSPLNSIHCFSEYRLNDNSNRIESNRKVIDNSSVKHCHCCSCHCHGPNYAFNQSSSSTNFQCYEIDSPSKNFERAQNTHPQQQPTSEDGTLKHCDNFIDSLSRPLETKHNDDISKVPVQVSQIQSNLSLSSSLSKNTVMLEKSSKYMDSNETMLSLSTSATATQGILCSLLPLITSDVNICPQGLLFIPKTEVKSRIPGHGVHMHEKLSARSKKRVLRQQHLLERTERVHELSKKVDEVHLQKRILLHQRRSCLERRLHAAERKRQAELTRRVLKAHDEETKGKEIAFIQRR</sequence>
<dbReference type="PANTHER" id="PTHR31434:SF2">
    <property type="entry name" value="S PHASE CYCLIN A-ASSOCIATED PROTEIN IN THE ENDOPLASMIC RETICULUM"/>
    <property type="match status" value="1"/>
</dbReference>
<protein>
    <submittedName>
        <fullName evidence="1">Uncharacterized protein</fullName>
    </submittedName>
</protein>
<proteinExistence type="predicted"/>
<evidence type="ECO:0000313" key="2">
    <source>
        <dbReference type="Proteomes" id="UP000269396"/>
    </source>
</evidence>
<accession>A0A183PAG2</accession>
<reference evidence="1 2" key="1">
    <citation type="submission" date="2018-11" db="EMBL/GenBank/DDBJ databases">
        <authorList>
            <consortium name="Pathogen Informatics"/>
        </authorList>
    </citation>
    <scope>NUCLEOTIDE SEQUENCE [LARGE SCALE GENOMIC DNA]</scope>
    <source>
        <strain>Denwood</strain>
        <strain evidence="2">Zambia</strain>
    </source>
</reference>
<dbReference type="PANTHER" id="PTHR31434">
    <property type="entry name" value="S PHASE CYCLIN A-ASSOCIATED PROTEIN IN THE ENDOPLASMIC RETICULUM"/>
    <property type="match status" value="1"/>
</dbReference>
<dbReference type="AlphaFoldDB" id="A0A183PAG2"/>
<evidence type="ECO:0000313" key="1">
    <source>
        <dbReference type="EMBL" id="VDP57854.1"/>
    </source>
</evidence>
<dbReference type="Pfam" id="PF16501">
    <property type="entry name" value="SCAPER_N"/>
    <property type="match status" value="1"/>
</dbReference>
<keyword evidence="2" id="KW-1185">Reference proteome</keyword>
<name>A0A183PAG2_9TREM</name>